<feature type="region of interest" description="Disordered" evidence="1">
    <location>
        <begin position="373"/>
        <end position="414"/>
    </location>
</feature>
<sequence length="414" mass="44804">MRLYLGQWEYFSDGDHTFWRAPGGNASGVLDLRSLPQTGKAGGPPEGFGLFSYSSPQRHPLLELDLGNDVTTLLSVAQRSAVRKNLALPVSVSLSGVNFLELFRLLLLHPDATDPTGQTHSKPLRGSRRGVMAVLGGLGKLIEEPWSETHLAFDATVAVFRADYIRHRQADRLVLKTLRRYTGAKMLSLFGRMDDVRAQAILPDPYKGDGWQTPKTIITDGFAGGLGAWTMVDGTYTGSSGVLNMTVNASVFPGALRHDTALSSDEHYAEIVQVTRPAFNRRFFGPATRFQSDAETFYLGQVREDNNQRAIFKVIASSETVLATDTTASSWPQTIRLISDGADLHTLKVDTVEVTSVTDTSITGNLQAGIASHSSWSDHGDGDDFEAADLAAPGARPQGPLGHPFHGPFAGPVN</sequence>
<dbReference type="AlphaFoldDB" id="A0A0F9FDF0"/>
<protein>
    <submittedName>
        <fullName evidence="2">Uncharacterized protein</fullName>
    </submittedName>
</protein>
<dbReference type="Gene3D" id="2.60.120.560">
    <property type="entry name" value="Exo-inulinase, domain 1"/>
    <property type="match status" value="1"/>
</dbReference>
<name>A0A0F9FDF0_9ZZZZ</name>
<reference evidence="2" key="1">
    <citation type="journal article" date="2015" name="Nature">
        <title>Complex archaea that bridge the gap between prokaryotes and eukaryotes.</title>
        <authorList>
            <person name="Spang A."/>
            <person name="Saw J.H."/>
            <person name="Jorgensen S.L."/>
            <person name="Zaremba-Niedzwiedzka K."/>
            <person name="Martijn J."/>
            <person name="Lind A.E."/>
            <person name="van Eijk R."/>
            <person name="Schleper C."/>
            <person name="Guy L."/>
            <person name="Ettema T.J."/>
        </authorList>
    </citation>
    <scope>NUCLEOTIDE SEQUENCE</scope>
</reference>
<comment type="caution">
    <text evidence="2">The sequence shown here is derived from an EMBL/GenBank/DDBJ whole genome shotgun (WGS) entry which is preliminary data.</text>
</comment>
<evidence type="ECO:0000256" key="1">
    <source>
        <dbReference type="SAM" id="MobiDB-lite"/>
    </source>
</evidence>
<evidence type="ECO:0000313" key="2">
    <source>
        <dbReference type="EMBL" id="KKL84424.1"/>
    </source>
</evidence>
<proteinExistence type="predicted"/>
<accession>A0A0F9FDF0</accession>
<dbReference type="EMBL" id="LAZR01021700">
    <property type="protein sequence ID" value="KKL84424.1"/>
    <property type="molecule type" value="Genomic_DNA"/>
</dbReference>
<organism evidence="2">
    <name type="scientific">marine sediment metagenome</name>
    <dbReference type="NCBI Taxonomy" id="412755"/>
    <lineage>
        <taxon>unclassified sequences</taxon>
        <taxon>metagenomes</taxon>
        <taxon>ecological metagenomes</taxon>
    </lineage>
</organism>
<gene>
    <name evidence="2" type="ORF">LCGC14_1964870</name>
</gene>